<accession>A0ABS0FZ09</accession>
<proteinExistence type="predicted"/>
<evidence type="ECO:0000313" key="2">
    <source>
        <dbReference type="Proteomes" id="UP000639294"/>
    </source>
</evidence>
<evidence type="ECO:0000313" key="1">
    <source>
        <dbReference type="EMBL" id="MBF8645589.1"/>
    </source>
</evidence>
<protein>
    <submittedName>
        <fullName evidence="1">Uncharacterized protein</fullName>
    </submittedName>
</protein>
<gene>
    <name evidence="1" type="ORF">IRZ77_08415</name>
</gene>
<sequence>MKHRSFSRNLYKVASNDATYYASFQGNEMHSNVEFRPMGDTLVFLKESEISDKQAFVKLAEKINPLYLIDLRSVQRLDVIAGSRPKAFKLFDNFKIKYLDFYGRSNYKSDDCISIENALISYLEQLLPDRCERVRPFVIIFDDDTLLQTMKQNLPERLHNSKKCINDFKIAEYKSGFLSIHPSIA</sequence>
<dbReference type="EMBL" id="JADLJS010000008">
    <property type="protein sequence ID" value="MBF8645589.1"/>
    <property type="molecule type" value="Genomic_DNA"/>
</dbReference>
<name>A0ABS0FZ09_9PSED</name>
<comment type="caution">
    <text evidence="1">The sequence shown here is derived from an EMBL/GenBank/DDBJ whole genome shotgun (WGS) entry which is preliminary data.</text>
</comment>
<dbReference type="RefSeq" id="WP_196173239.1">
    <property type="nucleotide sequence ID" value="NZ_JADLJR010000042.1"/>
</dbReference>
<dbReference type="Proteomes" id="UP000639294">
    <property type="component" value="Unassembled WGS sequence"/>
</dbReference>
<organism evidence="1 2">
    <name type="scientific">Pseudomonas pudica</name>
    <dbReference type="NCBI Taxonomy" id="272772"/>
    <lineage>
        <taxon>Bacteria</taxon>
        <taxon>Pseudomonadati</taxon>
        <taxon>Pseudomonadota</taxon>
        <taxon>Gammaproteobacteria</taxon>
        <taxon>Pseudomonadales</taxon>
        <taxon>Pseudomonadaceae</taxon>
        <taxon>Pseudomonas</taxon>
    </lineage>
</organism>
<reference evidence="1 2" key="1">
    <citation type="submission" date="2020-10" db="EMBL/GenBank/DDBJ databases">
        <title>Genome sequences of Pseudomonas isolates.</title>
        <authorList>
            <person name="Wessels L."/>
            <person name="Reich F."/>
            <person name="Hammerl J."/>
        </authorList>
    </citation>
    <scope>NUCLEOTIDE SEQUENCE [LARGE SCALE GENOMIC DNA]</scope>
    <source>
        <strain evidence="1 2">20-MO00628-0</strain>
    </source>
</reference>
<keyword evidence="2" id="KW-1185">Reference proteome</keyword>